<evidence type="ECO:0000313" key="1">
    <source>
        <dbReference type="EMBL" id="WAR21591.1"/>
    </source>
</evidence>
<sequence>MDIFYRENDSLPAKVMQLGAQDRSADLLIVVTHCRRMVTSMVQILLWVPFLK</sequence>
<reference evidence="1" key="1">
    <citation type="submission" date="2022-11" db="EMBL/GenBank/DDBJ databases">
        <title>Centuries of genome instability and evolution in soft-shell clam transmissible cancer (bioRxiv).</title>
        <authorList>
            <person name="Hart S.F.M."/>
            <person name="Yonemitsu M.A."/>
            <person name="Giersch R.M."/>
            <person name="Beal B.F."/>
            <person name="Arriagada G."/>
            <person name="Davis B.W."/>
            <person name="Ostrander E.A."/>
            <person name="Goff S.P."/>
            <person name="Metzger M.J."/>
        </authorList>
    </citation>
    <scope>NUCLEOTIDE SEQUENCE</scope>
    <source>
        <strain evidence="1">MELC-2E11</strain>
        <tissue evidence="1">Siphon/mantle</tissue>
    </source>
</reference>
<name>A0ABY7FLI2_MYAAR</name>
<dbReference type="EMBL" id="CP111023">
    <property type="protein sequence ID" value="WAR21591.1"/>
    <property type="molecule type" value="Genomic_DNA"/>
</dbReference>
<keyword evidence="2" id="KW-1185">Reference proteome</keyword>
<organism evidence="1 2">
    <name type="scientific">Mya arenaria</name>
    <name type="common">Soft-shell clam</name>
    <dbReference type="NCBI Taxonomy" id="6604"/>
    <lineage>
        <taxon>Eukaryota</taxon>
        <taxon>Metazoa</taxon>
        <taxon>Spiralia</taxon>
        <taxon>Lophotrochozoa</taxon>
        <taxon>Mollusca</taxon>
        <taxon>Bivalvia</taxon>
        <taxon>Autobranchia</taxon>
        <taxon>Heteroconchia</taxon>
        <taxon>Euheterodonta</taxon>
        <taxon>Imparidentia</taxon>
        <taxon>Neoheterodontei</taxon>
        <taxon>Myida</taxon>
        <taxon>Myoidea</taxon>
        <taxon>Myidae</taxon>
        <taxon>Mya</taxon>
    </lineage>
</organism>
<evidence type="ECO:0000313" key="2">
    <source>
        <dbReference type="Proteomes" id="UP001164746"/>
    </source>
</evidence>
<accession>A0ABY7FLI2</accession>
<proteinExistence type="predicted"/>
<gene>
    <name evidence="1" type="ORF">MAR_015565</name>
</gene>
<dbReference type="Proteomes" id="UP001164746">
    <property type="component" value="Chromosome 12"/>
</dbReference>
<protein>
    <submittedName>
        <fullName evidence="1">Uncharacterized protein</fullName>
    </submittedName>
</protein>